<keyword evidence="4 7" id="KW-1133">Transmembrane helix</keyword>
<dbReference type="EMBL" id="JACXAA010000008">
    <property type="protein sequence ID" value="MBD2755300.1"/>
    <property type="molecule type" value="Genomic_DNA"/>
</dbReference>
<dbReference type="Pfam" id="PF22744">
    <property type="entry name" value="Toast-rack_PspC-Cterm"/>
    <property type="match status" value="1"/>
</dbReference>
<evidence type="ECO:0000259" key="8">
    <source>
        <dbReference type="Pfam" id="PF04024"/>
    </source>
</evidence>
<protein>
    <submittedName>
        <fullName evidence="12">PspC domain-containing protein</fullName>
    </submittedName>
</protein>
<evidence type="ECO:0000256" key="2">
    <source>
        <dbReference type="ARBA" id="ARBA00022475"/>
    </source>
</evidence>
<evidence type="ECO:0000259" key="10">
    <source>
        <dbReference type="Pfam" id="PF22571"/>
    </source>
</evidence>
<feature type="transmembrane region" description="Helical" evidence="7">
    <location>
        <begin position="323"/>
        <end position="346"/>
    </location>
</feature>
<gene>
    <name evidence="12" type="ORF">IC230_20535</name>
</gene>
<evidence type="ECO:0000313" key="12">
    <source>
        <dbReference type="EMBL" id="MBD2755300.1"/>
    </source>
</evidence>
<comment type="subcellular location">
    <subcellularLocation>
        <location evidence="1">Cell membrane</location>
        <topology evidence="1">Single-pass membrane protein</topology>
    </subcellularLocation>
</comment>
<dbReference type="Pfam" id="PF22571">
    <property type="entry name" value="LiaI-LiaF-TM_PspC"/>
    <property type="match status" value="1"/>
</dbReference>
<dbReference type="RefSeq" id="WP_191040928.1">
    <property type="nucleotide sequence ID" value="NZ_JACXAA010000008.1"/>
</dbReference>
<feature type="domain" description="Phage shock protein PspC N-terminal" evidence="8">
    <location>
        <begin position="217"/>
        <end position="274"/>
    </location>
</feature>
<feature type="transmembrane region" description="Helical" evidence="7">
    <location>
        <begin position="248"/>
        <end position="271"/>
    </location>
</feature>
<keyword evidence="13" id="KW-1185">Reference proteome</keyword>
<feature type="region of interest" description="Disordered" evidence="6">
    <location>
        <begin position="819"/>
        <end position="839"/>
    </location>
</feature>
<dbReference type="PANTHER" id="PTHR33885">
    <property type="entry name" value="PHAGE SHOCK PROTEIN C"/>
    <property type="match status" value="1"/>
</dbReference>
<evidence type="ECO:0000256" key="5">
    <source>
        <dbReference type="ARBA" id="ARBA00023136"/>
    </source>
</evidence>
<proteinExistence type="predicted"/>
<dbReference type="CDD" id="cd00298">
    <property type="entry name" value="ACD_sHsps_p23-like"/>
    <property type="match status" value="1"/>
</dbReference>
<feature type="domain" description="Phage shock protein PspC N-terminal" evidence="8">
    <location>
        <begin position="137"/>
        <end position="205"/>
    </location>
</feature>
<dbReference type="Pfam" id="PF04024">
    <property type="entry name" value="PspC"/>
    <property type="match status" value="2"/>
</dbReference>
<feature type="transmembrane region" description="Helical" evidence="7">
    <location>
        <begin position="395"/>
        <end position="422"/>
    </location>
</feature>
<evidence type="ECO:0000256" key="4">
    <source>
        <dbReference type="ARBA" id="ARBA00022989"/>
    </source>
</evidence>
<feature type="domain" description="PspC-related transmembrane region" evidence="10">
    <location>
        <begin position="317"/>
        <end position="458"/>
    </location>
</feature>
<feature type="transmembrane region" description="Helical" evidence="7">
    <location>
        <begin position="353"/>
        <end position="375"/>
    </location>
</feature>
<organism evidence="12 13">
    <name type="scientific">Spirosoma validum</name>
    <dbReference type="NCBI Taxonomy" id="2771355"/>
    <lineage>
        <taxon>Bacteria</taxon>
        <taxon>Pseudomonadati</taxon>
        <taxon>Bacteroidota</taxon>
        <taxon>Cytophagia</taxon>
        <taxon>Cytophagales</taxon>
        <taxon>Cytophagaceae</taxon>
        <taxon>Spirosoma</taxon>
    </lineage>
</organism>
<keyword evidence="2" id="KW-1003">Cell membrane</keyword>
<dbReference type="PANTHER" id="PTHR33885:SF3">
    <property type="entry name" value="PHAGE SHOCK PROTEIN C"/>
    <property type="match status" value="1"/>
</dbReference>
<feature type="compositionally biased region" description="Polar residues" evidence="6">
    <location>
        <begin position="825"/>
        <end position="839"/>
    </location>
</feature>
<reference evidence="12" key="1">
    <citation type="submission" date="2020-09" db="EMBL/GenBank/DDBJ databases">
        <authorList>
            <person name="Kim M.K."/>
        </authorList>
    </citation>
    <scope>NUCLEOTIDE SEQUENCE</scope>
    <source>
        <strain evidence="12">BT704</strain>
    </source>
</reference>
<dbReference type="InterPro" id="IPR021255">
    <property type="entry name" value="DUF2807"/>
</dbReference>
<evidence type="ECO:0000313" key="13">
    <source>
        <dbReference type="Proteomes" id="UP000653797"/>
    </source>
</evidence>
<feature type="domain" description="Putative auto-transporter adhesin head GIN" evidence="9">
    <location>
        <begin position="657"/>
        <end position="837"/>
    </location>
</feature>
<name>A0A927B456_9BACT</name>
<comment type="caution">
    <text evidence="12">The sequence shown here is derived from an EMBL/GenBank/DDBJ whole genome shotgun (WGS) entry which is preliminary data.</text>
</comment>
<dbReference type="Pfam" id="PF10988">
    <property type="entry name" value="DUF2807"/>
    <property type="match status" value="1"/>
</dbReference>
<evidence type="ECO:0000259" key="9">
    <source>
        <dbReference type="Pfam" id="PF10988"/>
    </source>
</evidence>
<dbReference type="InterPro" id="IPR054319">
    <property type="entry name" value="PspC-rel_ToastRack"/>
</dbReference>
<accession>A0A927B456</accession>
<dbReference type="GO" id="GO:0005886">
    <property type="term" value="C:plasma membrane"/>
    <property type="evidence" value="ECO:0007669"/>
    <property type="project" value="UniProtKB-SubCell"/>
</dbReference>
<dbReference type="Proteomes" id="UP000653797">
    <property type="component" value="Unassembled WGS sequence"/>
</dbReference>
<feature type="transmembrane region" description="Helical" evidence="7">
    <location>
        <begin position="434"/>
        <end position="455"/>
    </location>
</feature>
<dbReference type="AlphaFoldDB" id="A0A927B456"/>
<dbReference type="InterPro" id="IPR007168">
    <property type="entry name" value="Phageshock_PspC_N"/>
</dbReference>
<sequence>MKKTISINISGVIFHIEEDGYDKLRSYLTTVQQYFSTYEDSQEIITDIENRIAEKLLAKLKAADKQAVSLEDVNELTTAMGTVADFEAVEEEEVLVTSGGRNSAQGIGTGQGAKSMGGRNPTQNPMPSAPNPPLEPRRLVRDLRRKTLGGVCAGLAHYFNMDVVWVRLIFLLLFLALPPLGQNEFFAGVSGFTFIVYIAMWVALPGVVTIEDDKTVKKFFRNPEDKVLGGVASGIAAYFGVDTGVIRLLFVLGIVLGGVGFLLYIVLWMIAPQANTLTEKMEMQGQPITLSNIENSIKQNLNINETPNSESTLTRILLFPFRAIATIIGGLGSALGPLLTGVVAVIRVFAGVIMLVVAFALMIACIAVLGGAIGIGTHFGPGSDFAPIEFIRADITVPMVLSSFLVGFIPAFGLAILGVMLITMRSVLSSRTALTLAGVWLVSLVVFAGTATPLISSFQRRGTVEETKVLNVAAGTPTFAMNEVENDDNWRPSIDMKGYDGTTVNLIQHFRAQGSTRSEAQANARQIKYAYAVKDSTVRFDETLELRPNAHFRAQDLDMDLMIPYEKPFRMTHDFARFVRNEFGEKELERMEASIWKFTKTDGLVCINYPREKNRDYDDEDNDVTDLTDDVQSAVTSELGDDFDRIGDHTRQFNVTNFSKVDVGGAFVVRFRKGDTYKVVADGREKDLDDINVKVDGGTLKVSIDGKGLFNWGNHKRVGLTITVPQAIDELQLSGASKASLTGFEKYDDLTIDMSGACRTVFEGDVNKLNLDLSGASNVVLRGHADQLDADLGGACKLEATGMTIDKASVDAGGASHANLGQVGTLDSETSGASKVTRQ</sequence>
<feature type="transmembrane region" description="Helical" evidence="7">
    <location>
        <begin position="147"/>
        <end position="173"/>
    </location>
</feature>
<feature type="domain" description="PspC-related ToastRack" evidence="11">
    <location>
        <begin position="500"/>
        <end position="610"/>
    </location>
</feature>
<evidence type="ECO:0000256" key="6">
    <source>
        <dbReference type="SAM" id="MobiDB-lite"/>
    </source>
</evidence>
<dbReference type="InterPro" id="IPR054321">
    <property type="entry name" value="PspC-rel_TM"/>
</dbReference>
<evidence type="ECO:0000259" key="11">
    <source>
        <dbReference type="Pfam" id="PF22744"/>
    </source>
</evidence>
<evidence type="ECO:0000256" key="1">
    <source>
        <dbReference type="ARBA" id="ARBA00004162"/>
    </source>
</evidence>
<evidence type="ECO:0000256" key="7">
    <source>
        <dbReference type="SAM" id="Phobius"/>
    </source>
</evidence>
<feature type="transmembrane region" description="Helical" evidence="7">
    <location>
        <begin position="185"/>
        <end position="208"/>
    </location>
</feature>
<feature type="region of interest" description="Disordered" evidence="6">
    <location>
        <begin position="100"/>
        <end position="136"/>
    </location>
</feature>
<keyword evidence="5 7" id="KW-0472">Membrane</keyword>
<keyword evidence="3 7" id="KW-0812">Transmembrane</keyword>
<evidence type="ECO:0000256" key="3">
    <source>
        <dbReference type="ARBA" id="ARBA00022692"/>
    </source>
</evidence>
<dbReference type="InterPro" id="IPR052027">
    <property type="entry name" value="PspC"/>
</dbReference>
<dbReference type="Gene3D" id="2.160.20.120">
    <property type="match status" value="1"/>
</dbReference>